<proteinExistence type="predicted"/>
<gene>
    <name evidence="2" type="ORF">RND81_09G224500</name>
</gene>
<dbReference type="Proteomes" id="UP001443914">
    <property type="component" value="Unassembled WGS sequence"/>
</dbReference>
<accession>A0AAW1IPK2</accession>
<dbReference type="AlphaFoldDB" id="A0AAW1IPK2"/>
<organism evidence="2 3">
    <name type="scientific">Saponaria officinalis</name>
    <name type="common">Common soapwort</name>
    <name type="synonym">Lychnis saponaria</name>
    <dbReference type="NCBI Taxonomy" id="3572"/>
    <lineage>
        <taxon>Eukaryota</taxon>
        <taxon>Viridiplantae</taxon>
        <taxon>Streptophyta</taxon>
        <taxon>Embryophyta</taxon>
        <taxon>Tracheophyta</taxon>
        <taxon>Spermatophyta</taxon>
        <taxon>Magnoliopsida</taxon>
        <taxon>eudicotyledons</taxon>
        <taxon>Gunneridae</taxon>
        <taxon>Pentapetalae</taxon>
        <taxon>Caryophyllales</taxon>
        <taxon>Caryophyllaceae</taxon>
        <taxon>Caryophylleae</taxon>
        <taxon>Saponaria</taxon>
    </lineage>
</organism>
<evidence type="ECO:0000256" key="1">
    <source>
        <dbReference type="SAM" id="MobiDB-lite"/>
    </source>
</evidence>
<evidence type="ECO:0000313" key="3">
    <source>
        <dbReference type="Proteomes" id="UP001443914"/>
    </source>
</evidence>
<comment type="caution">
    <text evidence="2">The sequence shown here is derived from an EMBL/GenBank/DDBJ whole genome shotgun (WGS) entry which is preliminary data.</text>
</comment>
<name>A0AAW1IPK2_SAPOF</name>
<feature type="region of interest" description="Disordered" evidence="1">
    <location>
        <begin position="75"/>
        <end position="100"/>
    </location>
</feature>
<reference evidence="2" key="1">
    <citation type="submission" date="2024-03" db="EMBL/GenBank/DDBJ databases">
        <title>WGS assembly of Saponaria officinalis var. Norfolk2.</title>
        <authorList>
            <person name="Jenkins J."/>
            <person name="Shu S."/>
            <person name="Grimwood J."/>
            <person name="Barry K."/>
            <person name="Goodstein D."/>
            <person name="Schmutz J."/>
            <person name="Leebens-Mack J."/>
            <person name="Osbourn A."/>
        </authorList>
    </citation>
    <scope>NUCLEOTIDE SEQUENCE [LARGE SCALE GENOMIC DNA]</scope>
    <source>
        <strain evidence="2">JIC</strain>
    </source>
</reference>
<feature type="compositionally biased region" description="Basic and acidic residues" evidence="1">
    <location>
        <begin position="75"/>
        <end position="92"/>
    </location>
</feature>
<protein>
    <submittedName>
        <fullName evidence="2">Uncharacterized protein</fullName>
    </submittedName>
</protein>
<dbReference type="EMBL" id="JBDFQZ010000009">
    <property type="protein sequence ID" value="KAK9691856.1"/>
    <property type="molecule type" value="Genomic_DNA"/>
</dbReference>
<keyword evidence="3" id="KW-1185">Reference proteome</keyword>
<evidence type="ECO:0000313" key="2">
    <source>
        <dbReference type="EMBL" id="KAK9691856.1"/>
    </source>
</evidence>
<sequence>MDHHPKQLQPFGFCHRLFRFIMKTFAAQAIKTVTLGSRAPNHPTRSLSSGHIGYRSKFQLNNPIDDETRALLDNRGEGCREGERKLTGENDTKTNAPRKTVSIKEEPEIICYSNKIRRQISSEWWE</sequence>